<sequence>MVSVTLFLSSAPESAAFPHRRYTDGADRGLHRGNFPGSTEGISITDLSVATSTGQINACTCVVDRGAKYSMLRIEDAIHAHPLCSALMLPERPLWLT</sequence>
<dbReference type="EMBL" id="JAEHTE010000014">
    <property type="protein sequence ID" value="MBI6885045.1"/>
    <property type="molecule type" value="Genomic_DNA"/>
</dbReference>
<dbReference type="Proteomes" id="UP000637061">
    <property type="component" value="Unassembled WGS sequence"/>
</dbReference>
<name>A0A8I1EEB1_PSEPU</name>
<accession>A0A8I1EEB1</accession>
<evidence type="ECO:0000259" key="1">
    <source>
        <dbReference type="Pfam" id="PF00113"/>
    </source>
</evidence>
<reference evidence="2" key="1">
    <citation type="submission" date="2020-12" db="EMBL/GenBank/DDBJ databases">
        <title>Enhanced detection system for hospital associated transmission using whole genome sequencing surveillance.</title>
        <authorList>
            <person name="Harrison L.H."/>
            <person name="Van Tyne D."/>
            <person name="Marsh J.W."/>
            <person name="Griffith M.P."/>
            <person name="Snyder D.J."/>
            <person name="Cooper V.S."/>
            <person name="Mustapha M."/>
        </authorList>
    </citation>
    <scope>NUCLEOTIDE SEQUENCE</scope>
    <source>
        <strain evidence="2">PSB00042</strain>
    </source>
</reference>
<dbReference type="Pfam" id="PF00113">
    <property type="entry name" value="Enolase_C"/>
    <property type="match status" value="1"/>
</dbReference>
<comment type="caution">
    <text evidence="2">The sequence shown here is derived from an EMBL/GenBank/DDBJ whole genome shotgun (WGS) entry which is preliminary data.</text>
</comment>
<proteinExistence type="predicted"/>
<feature type="domain" description="Enolase C-terminal TIM barrel" evidence="1">
    <location>
        <begin position="37"/>
        <end position="79"/>
    </location>
</feature>
<dbReference type="InterPro" id="IPR020810">
    <property type="entry name" value="Enolase_C"/>
</dbReference>
<dbReference type="AlphaFoldDB" id="A0A8I1EEB1"/>
<protein>
    <recommendedName>
        <fullName evidence="1">Enolase C-terminal TIM barrel domain-containing protein</fullName>
    </recommendedName>
</protein>
<evidence type="ECO:0000313" key="2">
    <source>
        <dbReference type="EMBL" id="MBI6885045.1"/>
    </source>
</evidence>
<organism evidence="2 3">
    <name type="scientific">Pseudomonas putida</name>
    <name type="common">Arthrobacter siderocapsulatus</name>
    <dbReference type="NCBI Taxonomy" id="303"/>
    <lineage>
        <taxon>Bacteria</taxon>
        <taxon>Pseudomonadati</taxon>
        <taxon>Pseudomonadota</taxon>
        <taxon>Gammaproteobacteria</taxon>
        <taxon>Pseudomonadales</taxon>
        <taxon>Pseudomonadaceae</taxon>
        <taxon>Pseudomonas</taxon>
    </lineage>
</organism>
<gene>
    <name evidence="2" type="ORF">JEU22_14110</name>
</gene>
<evidence type="ECO:0000313" key="3">
    <source>
        <dbReference type="Proteomes" id="UP000637061"/>
    </source>
</evidence>